<evidence type="ECO:0000256" key="9">
    <source>
        <dbReference type="PIRSR" id="PIRSR000099-3"/>
    </source>
</evidence>
<feature type="binding site" evidence="5 9">
    <location>
        <position position="418"/>
    </location>
    <ligand>
        <name>substrate</name>
    </ligand>
</feature>
<evidence type="ECO:0000256" key="5">
    <source>
        <dbReference type="HAMAP-Rule" id="MF_01024"/>
    </source>
</evidence>
<accession>A0A520S4Z1</accession>
<evidence type="ECO:0000256" key="2">
    <source>
        <dbReference type="ARBA" id="ARBA00022723"/>
    </source>
</evidence>
<dbReference type="GO" id="GO:0000105">
    <property type="term" value="P:L-histidine biosynthetic process"/>
    <property type="evidence" value="ECO:0007669"/>
    <property type="project" value="UniProtKB-UniRule"/>
</dbReference>
<dbReference type="UniPathway" id="UPA00031">
    <property type="reaction ID" value="UER00014"/>
</dbReference>
<keyword evidence="5" id="KW-0368">Histidine biosynthesis</keyword>
<dbReference type="PRINTS" id="PR00083">
    <property type="entry name" value="HOLDHDRGNASE"/>
</dbReference>
<dbReference type="EC" id="1.1.1.23" evidence="5"/>
<dbReference type="NCBIfam" id="TIGR00069">
    <property type="entry name" value="hisD"/>
    <property type="match status" value="1"/>
</dbReference>
<dbReference type="Gene3D" id="1.20.5.1300">
    <property type="match status" value="1"/>
</dbReference>
<evidence type="ECO:0000256" key="10">
    <source>
        <dbReference type="PIRSR" id="PIRSR000099-4"/>
    </source>
</evidence>
<dbReference type="InterPro" id="IPR022695">
    <property type="entry name" value="Histidinol_DH_monofunct"/>
</dbReference>
<evidence type="ECO:0000256" key="3">
    <source>
        <dbReference type="ARBA" id="ARBA00022833"/>
    </source>
</evidence>
<feature type="binding site" evidence="5 10">
    <location>
        <position position="260"/>
    </location>
    <ligand>
        <name>Zn(2+)</name>
        <dbReference type="ChEBI" id="CHEBI:29105"/>
    </ligand>
</feature>
<dbReference type="GO" id="GO:0051287">
    <property type="term" value="F:NAD binding"/>
    <property type="evidence" value="ECO:0007669"/>
    <property type="project" value="InterPro"/>
</dbReference>
<keyword evidence="5 8" id="KW-0520">NAD</keyword>
<dbReference type="InterPro" id="IPR016161">
    <property type="entry name" value="Ald_DH/histidinol_DH"/>
</dbReference>
<feature type="binding site" evidence="5 8">
    <location>
        <position position="128"/>
    </location>
    <ligand>
        <name>NAD(+)</name>
        <dbReference type="ChEBI" id="CHEBI:57540"/>
    </ligand>
</feature>
<dbReference type="GO" id="GO:0005829">
    <property type="term" value="C:cytosol"/>
    <property type="evidence" value="ECO:0007669"/>
    <property type="project" value="TreeGrafter"/>
</dbReference>
<comment type="cofactor">
    <cofactor evidence="5 10">
        <name>Zn(2+)</name>
        <dbReference type="ChEBI" id="CHEBI:29105"/>
    </cofactor>
    <text evidence="5 10">Binds 1 zinc ion per subunit.</text>
</comment>
<evidence type="ECO:0000256" key="11">
    <source>
        <dbReference type="RuleBase" id="RU004175"/>
    </source>
</evidence>
<comment type="pathway">
    <text evidence="5">Amino-acid biosynthesis; L-histidine biosynthesis; L-histidine from 5-phospho-alpha-D-ribose 1-diphosphate: step 9/9.</text>
</comment>
<comment type="function">
    <text evidence="5">Catalyzes the sequential NAD-dependent oxidations of L-histidinol to L-histidinaldehyde and then to L-histidine.</text>
</comment>
<dbReference type="Pfam" id="PF00815">
    <property type="entry name" value="Histidinol_dh"/>
    <property type="match status" value="1"/>
</dbReference>
<feature type="binding site" evidence="5 9">
    <location>
        <position position="257"/>
    </location>
    <ligand>
        <name>substrate</name>
    </ligand>
</feature>
<feature type="active site" description="Proton acceptor" evidence="5 7">
    <location>
        <position position="326"/>
    </location>
</feature>
<feature type="binding site" evidence="5 8">
    <location>
        <position position="212"/>
    </location>
    <ligand>
        <name>NAD(+)</name>
        <dbReference type="ChEBI" id="CHEBI:57540"/>
    </ligand>
</feature>
<evidence type="ECO:0000313" key="13">
    <source>
        <dbReference type="Proteomes" id="UP000316199"/>
    </source>
</evidence>
<keyword evidence="4 5" id="KW-0560">Oxidoreductase</keyword>
<dbReference type="FunFam" id="3.40.50.1980:FF:000026">
    <property type="entry name" value="Histidinol dehydrogenase"/>
    <property type="match status" value="1"/>
</dbReference>
<organism evidence="12 13">
    <name type="scientific">OM182 bacterium</name>
    <dbReference type="NCBI Taxonomy" id="2510334"/>
    <lineage>
        <taxon>Bacteria</taxon>
        <taxon>Pseudomonadati</taxon>
        <taxon>Pseudomonadota</taxon>
        <taxon>Gammaproteobacteria</taxon>
        <taxon>OMG group</taxon>
        <taxon>OM182 clade</taxon>
    </lineage>
</organism>
<feature type="binding site" evidence="5 9">
    <location>
        <position position="413"/>
    </location>
    <ligand>
        <name>substrate</name>
    </ligand>
</feature>
<feature type="binding site" evidence="5 9">
    <location>
        <position position="260"/>
    </location>
    <ligand>
        <name>substrate</name>
    </ligand>
</feature>
<evidence type="ECO:0000256" key="7">
    <source>
        <dbReference type="PIRSR" id="PIRSR000099-1"/>
    </source>
</evidence>
<dbReference type="PROSITE" id="PS00611">
    <property type="entry name" value="HISOL_DEHYDROGENASE"/>
    <property type="match status" value="1"/>
</dbReference>
<dbReference type="CDD" id="cd06572">
    <property type="entry name" value="Histidinol_dh"/>
    <property type="match status" value="1"/>
</dbReference>
<keyword evidence="2 5" id="KW-0479">Metal-binding</keyword>
<proteinExistence type="inferred from homology"/>
<evidence type="ECO:0000256" key="4">
    <source>
        <dbReference type="ARBA" id="ARBA00023002"/>
    </source>
</evidence>
<keyword evidence="5" id="KW-0028">Amino-acid biosynthesis</keyword>
<feature type="binding site" evidence="5 8">
    <location>
        <position position="189"/>
    </location>
    <ligand>
        <name>NAD(+)</name>
        <dbReference type="ChEBI" id="CHEBI:57540"/>
    </ligand>
</feature>
<protein>
    <recommendedName>
        <fullName evidence="5">Histidinol dehydrogenase</fullName>
        <shortName evidence="5">HDH</shortName>
        <ecNumber evidence="5">1.1.1.23</ecNumber>
    </recommendedName>
</protein>
<dbReference type="InterPro" id="IPR001692">
    <property type="entry name" value="Histidinol_DH_CS"/>
</dbReference>
<feature type="binding site" evidence="5 9">
    <location>
        <position position="359"/>
    </location>
    <ligand>
        <name>substrate</name>
    </ligand>
</feature>
<dbReference type="PANTHER" id="PTHR21256">
    <property type="entry name" value="HISTIDINOL DEHYDROGENASE HDH"/>
    <property type="match status" value="1"/>
</dbReference>
<dbReference type="SUPFAM" id="SSF53720">
    <property type="entry name" value="ALDH-like"/>
    <property type="match status" value="1"/>
</dbReference>
<gene>
    <name evidence="5 12" type="primary">hisD</name>
    <name evidence="12" type="ORF">EVA68_01365</name>
</gene>
<dbReference type="PANTHER" id="PTHR21256:SF2">
    <property type="entry name" value="HISTIDINE BIOSYNTHESIS TRIFUNCTIONAL PROTEIN"/>
    <property type="match status" value="1"/>
</dbReference>
<sequence>MDEGFESALQALLVKNKETEDVRKVVREIVESVRDLGDRKVLELTARWDSLSVDSMKELEVSRDRQQQALENLDTPVRKALESAVSRVKTYHEKQLAAFGEGASWEYRDADGNRLGQRVRGLHRVGLYVPGGKAAYPSTVYMTAIPAKIAGVREVVLVVPTPNGEVSQTLLAAARLCEIDRLFTIGGAQAIAALAFGTETIPRVDKIVGPGNIYVATAKESVYGSVDVDMVAGPSEIVIVTDGSVRADWLALDILAQAEHDEMAQAILISTDRKLLDAVEKEIGSRLASIPRKQIISESLANRSALIEVEEIDQAVAIVNRIAPEHLELAVEKPSLIVDRIEHAGAIFMGAGTPEVVGDYTAGPSHVLPTSGTARFGSPLGVYDFLVKTSIIDCSDKGLLELNRDAAIIAREEGLFAHALSAKSRLES</sequence>
<dbReference type="Proteomes" id="UP000316199">
    <property type="component" value="Unassembled WGS sequence"/>
</dbReference>
<feature type="binding site" evidence="5 10">
    <location>
        <position position="418"/>
    </location>
    <ligand>
        <name>Zn(2+)</name>
        <dbReference type="ChEBI" id="CHEBI:29105"/>
    </ligand>
</feature>
<evidence type="ECO:0000256" key="1">
    <source>
        <dbReference type="ARBA" id="ARBA00010178"/>
    </source>
</evidence>
<dbReference type="AlphaFoldDB" id="A0A520S4Z1"/>
<dbReference type="GO" id="GO:0008270">
    <property type="term" value="F:zinc ion binding"/>
    <property type="evidence" value="ECO:0007669"/>
    <property type="project" value="UniProtKB-UniRule"/>
</dbReference>
<feature type="binding site" evidence="5 10">
    <location>
        <position position="257"/>
    </location>
    <ligand>
        <name>Zn(2+)</name>
        <dbReference type="ChEBI" id="CHEBI:29105"/>
    </ligand>
</feature>
<name>A0A520S4Z1_9GAMM</name>
<dbReference type="HAMAP" id="MF_01024">
    <property type="entry name" value="HisD"/>
    <property type="match status" value="1"/>
</dbReference>
<keyword evidence="3 5" id="KW-0862">Zinc</keyword>
<evidence type="ECO:0000313" key="12">
    <source>
        <dbReference type="EMBL" id="RZO77555.1"/>
    </source>
</evidence>
<comment type="caution">
    <text evidence="12">The sequence shown here is derived from an EMBL/GenBank/DDBJ whole genome shotgun (WGS) entry which is preliminary data.</text>
</comment>
<feature type="binding site" evidence="5 10">
    <location>
        <position position="359"/>
    </location>
    <ligand>
        <name>Zn(2+)</name>
        <dbReference type="ChEBI" id="CHEBI:29105"/>
    </ligand>
</feature>
<feature type="binding site" evidence="5 9">
    <location>
        <position position="326"/>
    </location>
    <ligand>
        <name>substrate</name>
    </ligand>
</feature>
<dbReference type="PIRSF" id="PIRSF000099">
    <property type="entry name" value="Histidinol_dh"/>
    <property type="match status" value="1"/>
</dbReference>
<dbReference type="EMBL" id="SHAG01000002">
    <property type="protein sequence ID" value="RZO77555.1"/>
    <property type="molecule type" value="Genomic_DNA"/>
</dbReference>
<dbReference type="GO" id="GO:0004399">
    <property type="term" value="F:histidinol dehydrogenase activity"/>
    <property type="evidence" value="ECO:0007669"/>
    <property type="project" value="UniProtKB-UniRule"/>
</dbReference>
<dbReference type="InterPro" id="IPR012131">
    <property type="entry name" value="Hstdl_DH"/>
</dbReference>
<dbReference type="FunFam" id="3.40.50.1980:FF:000001">
    <property type="entry name" value="Histidinol dehydrogenase"/>
    <property type="match status" value="1"/>
</dbReference>
<feature type="binding site" evidence="5 9">
    <location>
        <position position="235"/>
    </location>
    <ligand>
        <name>substrate</name>
    </ligand>
</feature>
<reference evidence="12 13" key="1">
    <citation type="submission" date="2019-02" db="EMBL/GenBank/DDBJ databases">
        <title>Prokaryotic population dynamics and viral predation in marine succession experiment using metagenomics: the confinement effect.</title>
        <authorList>
            <person name="Haro-Moreno J.M."/>
            <person name="Rodriguez-Valera F."/>
            <person name="Lopez-Perez M."/>
        </authorList>
    </citation>
    <scope>NUCLEOTIDE SEQUENCE [LARGE SCALE GENOMIC DNA]</scope>
    <source>
        <strain evidence="12">MED-G157</strain>
    </source>
</reference>
<comment type="catalytic activity">
    <reaction evidence="5">
        <text>L-histidinol + 2 NAD(+) + H2O = L-histidine + 2 NADH + 3 H(+)</text>
        <dbReference type="Rhea" id="RHEA:20641"/>
        <dbReference type="ChEBI" id="CHEBI:15377"/>
        <dbReference type="ChEBI" id="CHEBI:15378"/>
        <dbReference type="ChEBI" id="CHEBI:57540"/>
        <dbReference type="ChEBI" id="CHEBI:57595"/>
        <dbReference type="ChEBI" id="CHEBI:57699"/>
        <dbReference type="ChEBI" id="CHEBI:57945"/>
        <dbReference type="EC" id="1.1.1.23"/>
    </reaction>
</comment>
<feature type="active site" description="Proton acceptor" evidence="5 7">
    <location>
        <position position="325"/>
    </location>
</feature>
<comment type="similarity">
    <text evidence="1 5 6 11">Belongs to the histidinol dehydrogenase family.</text>
</comment>
<evidence type="ECO:0000256" key="8">
    <source>
        <dbReference type="PIRSR" id="PIRSR000099-2"/>
    </source>
</evidence>
<dbReference type="Gene3D" id="3.40.50.1980">
    <property type="entry name" value="Nitrogenase molybdenum iron protein domain"/>
    <property type="match status" value="2"/>
</dbReference>
<evidence type="ECO:0000256" key="6">
    <source>
        <dbReference type="PIRNR" id="PIRNR000099"/>
    </source>
</evidence>